<evidence type="ECO:0000313" key="2">
    <source>
        <dbReference type="EMBL" id="TKC47835.1"/>
    </source>
</evidence>
<dbReference type="AlphaFoldDB" id="A0A4U1FDS6"/>
<organism evidence="2 3">
    <name type="scientific">Monodon monoceros</name>
    <name type="common">Narwhal</name>
    <name type="synonym">Ceratodon monodon</name>
    <dbReference type="NCBI Taxonomy" id="40151"/>
    <lineage>
        <taxon>Eukaryota</taxon>
        <taxon>Metazoa</taxon>
        <taxon>Chordata</taxon>
        <taxon>Craniata</taxon>
        <taxon>Vertebrata</taxon>
        <taxon>Euteleostomi</taxon>
        <taxon>Mammalia</taxon>
        <taxon>Eutheria</taxon>
        <taxon>Laurasiatheria</taxon>
        <taxon>Artiodactyla</taxon>
        <taxon>Whippomorpha</taxon>
        <taxon>Cetacea</taxon>
        <taxon>Odontoceti</taxon>
        <taxon>Monodontidae</taxon>
        <taxon>Monodon</taxon>
    </lineage>
</organism>
<feature type="compositionally biased region" description="Low complexity" evidence="1">
    <location>
        <begin position="58"/>
        <end position="69"/>
    </location>
</feature>
<proteinExistence type="predicted"/>
<sequence>MSTRRKREDSVFRAMVGARRPLRHLRSGEDLHSTPLGTGSGSGAGSCHPAPPPPPPRAAAAARPLPAHAGTGSAGGREGPRLRLETFAARRRRSC</sequence>
<name>A0A4U1FDS6_MONMO</name>
<accession>A0A4U1FDS6</accession>
<dbReference type="EMBL" id="RWIC01000192">
    <property type="protein sequence ID" value="TKC47835.1"/>
    <property type="molecule type" value="Genomic_DNA"/>
</dbReference>
<dbReference type="Proteomes" id="UP000308365">
    <property type="component" value="Unassembled WGS sequence"/>
</dbReference>
<comment type="caution">
    <text evidence="2">The sequence shown here is derived from an EMBL/GenBank/DDBJ whole genome shotgun (WGS) entry which is preliminary data.</text>
</comment>
<reference evidence="3" key="1">
    <citation type="journal article" date="2019" name="IScience">
        <title>Narwhal Genome Reveals Long-Term Low Genetic Diversity despite Current Large Abundance Size.</title>
        <authorList>
            <person name="Westbury M.V."/>
            <person name="Petersen B."/>
            <person name="Garde E."/>
            <person name="Heide-Jorgensen M.P."/>
            <person name="Lorenzen E.D."/>
        </authorList>
    </citation>
    <scope>NUCLEOTIDE SEQUENCE [LARGE SCALE GENOMIC DNA]</scope>
</reference>
<protein>
    <submittedName>
        <fullName evidence="2">Uncharacterized protein</fullName>
    </submittedName>
</protein>
<gene>
    <name evidence="2" type="ORF">EI555_007197</name>
</gene>
<feature type="region of interest" description="Disordered" evidence="1">
    <location>
        <begin position="19"/>
        <end position="95"/>
    </location>
</feature>
<evidence type="ECO:0000313" key="3">
    <source>
        <dbReference type="Proteomes" id="UP000308365"/>
    </source>
</evidence>
<evidence type="ECO:0000256" key="1">
    <source>
        <dbReference type="SAM" id="MobiDB-lite"/>
    </source>
</evidence>